<dbReference type="Proteomes" id="UP000202511">
    <property type="component" value="Segment"/>
</dbReference>
<name>A0A0B5J7E6_9VIRU</name>
<evidence type="ECO:0000256" key="1">
    <source>
        <dbReference type="SAM" id="MobiDB-lite"/>
    </source>
</evidence>
<accession>A0A0B5J7E6</accession>
<protein>
    <submittedName>
        <fullName evidence="2">Uncharacterized protein</fullName>
    </submittedName>
</protein>
<dbReference type="GeneID" id="23462702"/>
<dbReference type="EMBL" id="KP136319">
    <property type="protein sequence ID" value="AJF97785.1"/>
    <property type="molecule type" value="Genomic_DNA"/>
</dbReference>
<feature type="region of interest" description="Disordered" evidence="1">
    <location>
        <begin position="1"/>
        <end position="35"/>
    </location>
</feature>
<dbReference type="KEGG" id="vg:23462702"/>
<proteinExistence type="predicted"/>
<evidence type="ECO:0000313" key="3">
    <source>
        <dbReference type="Proteomes" id="UP000202511"/>
    </source>
</evidence>
<sequence>MVGGAVTRGARRARCRQRRRRTKDKRRRAAQRRPTVKNLFSPIFEKKKGKTKQIFKKKKETAAAAFFATTSTAVEMATTQEALDAQIQSQLLAETGARRAAATRGSSWPAWRWPPSSLAFSSMP</sequence>
<feature type="compositionally biased region" description="Basic residues" evidence="1">
    <location>
        <begin position="9"/>
        <end position="35"/>
    </location>
</feature>
<evidence type="ECO:0000313" key="2">
    <source>
        <dbReference type="EMBL" id="AJF97785.1"/>
    </source>
</evidence>
<dbReference type="RefSeq" id="YP_009120020.1">
    <property type="nucleotide sequence ID" value="NC_026440.1"/>
</dbReference>
<organism evidence="2 3">
    <name type="scientific">Pandoravirus inopinatum</name>
    <dbReference type="NCBI Taxonomy" id="1605721"/>
    <lineage>
        <taxon>Viruses</taxon>
        <taxon>Pandoravirus</taxon>
    </lineage>
</organism>
<reference evidence="2 3" key="1">
    <citation type="journal article" date="2015" name="Parasitol. Res.">
        <title>Viruses in close associations with free-living amoebae.</title>
        <authorList>
            <person name="Scheid P."/>
        </authorList>
    </citation>
    <scope>NUCLEOTIDE SEQUENCE [LARGE SCALE GENOMIC DNA]</scope>
    <source>
        <strain evidence="2">KlaHel</strain>
    </source>
</reference>